<reference evidence="12" key="1">
    <citation type="submission" date="2020-05" db="EMBL/GenBank/DDBJ databases">
        <authorList>
            <person name="Chiriac C."/>
            <person name="Salcher M."/>
            <person name="Ghai R."/>
            <person name="Kavagutti S V."/>
        </authorList>
    </citation>
    <scope>NUCLEOTIDE SEQUENCE</scope>
</reference>
<evidence type="ECO:0000256" key="4">
    <source>
        <dbReference type="ARBA" id="ARBA00022679"/>
    </source>
</evidence>
<evidence type="ECO:0000256" key="7">
    <source>
        <dbReference type="ARBA" id="ARBA00023136"/>
    </source>
</evidence>
<dbReference type="PANTHER" id="PTHR33908:SF11">
    <property type="entry name" value="MEMBRANE PROTEIN"/>
    <property type="match status" value="1"/>
</dbReference>
<evidence type="ECO:0000256" key="8">
    <source>
        <dbReference type="SAM" id="Phobius"/>
    </source>
</evidence>
<dbReference type="EMBL" id="CAEZYF010000004">
    <property type="protein sequence ID" value="CAB4714509.1"/>
    <property type="molecule type" value="Genomic_DNA"/>
</dbReference>
<keyword evidence="4" id="KW-0808">Transferase</keyword>
<keyword evidence="2" id="KW-1003">Cell membrane</keyword>
<evidence type="ECO:0000256" key="6">
    <source>
        <dbReference type="ARBA" id="ARBA00022989"/>
    </source>
</evidence>
<organism evidence="12">
    <name type="scientific">freshwater metagenome</name>
    <dbReference type="NCBI Taxonomy" id="449393"/>
    <lineage>
        <taxon>unclassified sequences</taxon>
        <taxon>metagenomes</taxon>
        <taxon>ecological metagenomes</taxon>
    </lineage>
</organism>
<evidence type="ECO:0000256" key="1">
    <source>
        <dbReference type="ARBA" id="ARBA00004651"/>
    </source>
</evidence>
<evidence type="ECO:0000313" key="13">
    <source>
        <dbReference type="EMBL" id="CAB4979042.1"/>
    </source>
</evidence>
<dbReference type="PANTHER" id="PTHR33908">
    <property type="entry name" value="MANNOSYLTRANSFERASE YKCB-RELATED"/>
    <property type="match status" value="1"/>
</dbReference>
<keyword evidence="7 8" id="KW-0472">Membrane</keyword>
<feature type="transmembrane region" description="Helical" evidence="8">
    <location>
        <begin position="306"/>
        <end position="322"/>
    </location>
</feature>
<name>A0A6J7H2C3_9ZZZZ</name>
<evidence type="ECO:0000313" key="11">
    <source>
        <dbReference type="EMBL" id="CAB4811745.1"/>
    </source>
</evidence>
<feature type="transmembrane region" description="Helical" evidence="8">
    <location>
        <begin position="328"/>
        <end position="346"/>
    </location>
</feature>
<gene>
    <name evidence="10" type="ORF">UFOPK2656_00890</name>
    <name evidence="11" type="ORF">UFOPK3099_00789</name>
    <name evidence="12" type="ORF">UFOPK3651_00473</name>
    <name evidence="13" type="ORF">UFOPK3931_00685</name>
    <name evidence="9" type="ORF">UFOPK4189_00102</name>
</gene>
<keyword evidence="6 8" id="KW-1133">Transmembrane helix</keyword>
<evidence type="ECO:0000256" key="2">
    <source>
        <dbReference type="ARBA" id="ARBA00022475"/>
    </source>
</evidence>
<dbReference type="EMBL" id="CAESGF010000001">
    <property type="protein sequence ID" value="CAB4362329.1"/>
    <property type="molecule type" value="Genomic_DNA"/>
</dbReference>
<dbReference type="EMBL" id="CAFBMT010000002">
    <property type="protein sequence ID" value="CAB4915021.1"/>
    <property type="molecule type" value="Genomic_DNA"/>
</dbReference>
<evidence type="ECO:0000256" key="3">
    <source>
        <dbReference type="ARBA" id="ARBA00022676"/>
    </source>
</evidence>
<evidence type="ECO:0000313" key="9">
    <source>
        <dbReference type="EMBL" id="CAB4362329.1"/>
    </source>
</evidence>
<feature type="transmembrane region" description="Helical" evidence="8">
    <location>
        <begin position="93"/>
        <end position="113"/>
    </location>
</feature>
<dbReference type="AlphaFoldDB" id="A0A6J7H2C3"/>
<evidence type="ECO:0000313" key="12">
    <source>
        <dbReference type="EMBL" id="CAB4915021.1"/>
    </source>
</evidence>
<feature type="transmembrane region" description="Helical" evidence="8">
    <location>
        <begin position="120"/>
        <end position="139"/>
    </location>
</feature>
<keyword evidence="3" id="KW-0328">Glycosyltransferase</keyword>
<dbReference type="EMBL" id="CAFAAV010000044">
    <property type="protein sequence ID" value="CAB4811745.1"/>
    <property type="molecule type" value="Genomic_DNA"/>
</dbReference>
<feature type="transmembrane region" description="Helical" evidence="8">
    <location>
        <begin position="145"/>
        <end position="163"/>
    </location>
</feature>
<comment type="subcellular location">
    <subcellularLocation>
        <location evidence="1">Cell membrane</location>
        <topology evidence="1">Multi-pass membrane protein</topology>
    </subcellularLocation>
</comment>
<dbReference type="GO" id="GO:0016763">
    <property type="term" value="F:pentosyltransferase activity"/>
    <property type="evidence" value="ECO:0007669"/>
    <property type="project" value="TreeGrafter"/>
</dbReference>
<evidence type="ECO:0000256" key="5">
    <source>
        <dbReference type="ARBA" id="ARBA00022692"/>
    </source>
</evidence>
<dbReference type="GO" id="GO:0008610">
    <property type="term" value="P:lipid biosynthetic process"/>
    <property type="evidence" value="ECO:0007669"/>
    <property type="project" value="UniProtKB-ARBA"/>
</dbReference>
<feature type="transmembrane region" description="Helical" evidence="8">
    <location>
        <begin position="216"/>
        <end position="237"/>
    </location>
</feature>
<dbReference type="GO" id="GO:0005886">
    <property type="term" value="C:plasma membrane"/>
    <property type="evidence" value="ECO:0007669"/>
    <property type="project" value="UniProtKB-SubCell"/>
</dbReference>
<feature type="transmembrane region" description="Helical" evidence="8">
    <location>
        <begin position="20"/>
        <end position="38"/>
    </location>
</feature>
<accession>A0A6J7H2C3</accession>
<dbReference type="InterPro" id="IPR050297">
    <property type="entry name" value="LipidA_mod_glycosyltrf_83"/>
</dbReference>
<keyword evidence="5 8" id="KW-0812">Transmembrane</keyword>
<sequence>MNGYWPERQNSVSERRTWRFGLAGLALLSVLLRLRFVFTPITSDEGGYLAVARAWRHGKLLYTQVWVDRPQGTLLLYRLWDILSFGDEDHLRVISLVFGAAAVVGLAVIVGALSGRRSAGVIAGVLGALLSSAPALEGYSANGELLGGTFSVVCLAVAVRVLVGRSDRRWMFAAGALGAIGFSMKQAGIDGLLALGLWLLVVWATGARPRPEVLALLWRTVVGAAGVLALLVLHALTLNMSDWWYAMFGYRLDSRSALKGANFDRFWSTWSDAKPLFVPMMLAAFVCAVVVVVGRRSGRFAIEKSLLPLWLICAFATFFSGGQFFHHYWITLTFPVAALCALVIGAAPWELKWVSVMVASVFAMVSWGSLALESRSEIPVSISGETRPLKAEHVGHWLREQMESGDTMYAMCAAAHSYAHAHVDPPYPYLWFDGVRQARHAQQLLIALFQQHPPTWVAGFDSAAACNGTGEVAAVLAASYRQVATVDGVPIYRLQPSGR</sequence>
<feature type="transmembrane region" description="Helical" evidence="8">
    <location>
        <begin position="276"/>
        <end position="294"/>
    </location>
</feature>
<dbReference type="EMBL" id="CAFBOL010000011">
    <property type="protein sequence ID" value="CAB4979042.1"/>
    <property type="molecule type" value="Genomic_DNA"/>
</dbReference>
<evidence type="ECO:0000313" key="10">
    <source>
        <dbReference type="EMBL" id="CAB4714509.1"/>
    </source>
</evidence>
<proteinExistence type="predicted"/>
<protein>
    <submittedName>
        <fullName evidence="12">Unannotated protein</fullName>
    </submittedName>
</protein>